<comment type="caution">
    <text evidence="1">The sequence shown here is derived from an EMBL/GenBank/DDBJ whole genome shotgun (WGS) entry which is preliminary data.</text>
</comment>
<dbReference type="AlphaFoldDB" id="A0A507D456"/>
<evidence type="ECO:0000313" key="2">
    <source>
        <dbReference type="Proteomes" id="UP000320475"/>
    </source>
</evidence>
<accession>A0A507D456</accession>
<protein>
    <submittedName>
        <fullName evidence="1">Uncharacterized protein</fullName>
    </submittedName>
</protein>
<sequence length="137" mass="14306">MAASSSHTNCSTSLETVALRPSRVSNSSWSWSLKFVIEGGVKAFATRPIGFAGIYGVANLDELGQPLLLPFIASSSSGSGGLATFYTSKDLGVEASQDVDVDPALVALTVDTLQSSRHAFWSGVVRDSKLALEVNGP</sequence>
<dbReference type="EMBL" id="QEAM01000109">
    <property type="protein sequence ID" value="TPX46246.1"/>
    <property type="molecule type" value="Genomic_DNA"/>
</dbReference>
<dbReference type="Proteomes" id="UP000320475">
    <property type="component" value="Unassembled WGS sequence"/>
</dbReference>
<evidence type="ECO:0000313" key="1">
    <source>
        <dbReference type="EMBL" id="TPX46246.1"/>
    </source>
</evidence>
<reference evidence="1 2" key="1">
    <citation type="journal article" date="2019" name="Sci. Rep.">
        <title>Comparative genomics of chytrid fungi reveal insights into the obligate biotrophic and pathogenic lifestyle of Synchytrium endobioticum.</title>
        <authorList>
            <person name="van de Vossenberg B.T.L.H."/>
            <person name="Warris S."/>
            <person name="Nguyen H.D.T."/>
            <person name="van Gent-Pelzer M.P.E."/>
            <person name="Joly D.L."/>
            <person name="van de Geest H.C."/>
            <person name="Bonants P.J.M."/>
            <person name="Smith D.S."/>
            <person name="Levesque C.A."/>
            <person name="van der Lee T.A.J."/>
        </authorList>
    </citation>
    <scope>NUCLEOTIDE SEQUENCE [LARGE SCALE GENOMIC DNA]</scope>
    <source>
        <strain evidence="1 2">LEV6574</strain>
    </source>
</reference>
<organism evidence="1 2">
    <name type="scientific">Synchytrium endobioticum</name>
    <dbReference type="NCBI Taxonomy" id="286115"/>
    <lineage>
        <taxon>Eukaryota</taxon>
        <taxon>Fungi</taxon>
        <taxon>Fungi incertae sedis</taxon>
        <taxon>Chytridiomycota</taxon>
        <taxon>Chytridiomycota incertae sedis</taxon>
        <taxon>Chytridiomycetes</taxon>
        <taxon>Synchytriales</taxon>
        <taxon>Synchytriaceae</taxon>
        <taxon>Synchytrium</taxon>
    </lineage>
</organism>
<gene>
    <name evidence="1" type="ORF">SeLEV6574_g03319</name>
</gene>
<proteinExistence type="predicted"/>
<name>A0A507D456_9FUNG</name>